<accession>A0ABS1RW07</accession>
<proteinExistence type="predicted"/>
<evidence type="ECO:0000313" key="2">
    <source>
        <dbReference type="Proteomes" id="UP000604473"/>
    </source>
</evidence>
<dbReference type="SUPFAM" id="SSF53850">
    <property type="entry name" value="Periplasmic binding protein-like II"/>
    <property type="match status" value="1"/>
</dbReference>
<name>A0ABS1RW07_RHOSU</name>
<dbReference type="EMBL" id="JAESJJ010000011">
    <property type="protein sequence ID" value="MBL3609129.1"/>
    <property type="molecule type" value="Genomic_DNA"/>
</dbReference>
<gene>
    <name evidence="1" type="ORF">JMM60_10000</name>
</gene>
<dbReference type="Proteomes" id="UP000604473">
    <property type="component" value="Unassembled WGS sequence"/>
</dbReference>
<comment type="caution">
    <text evidence="1">The sequence shown here is derived from an EMBL/GenBank/DDBJ whole genome shotgun (WGS) entry which is preliminary data.</text>
</comment>
<keyword evidence="2" id="KW-1185">Reference proteome</keyword>
<sequence length="363" mass="39781">MIRNCFIAIFIFTVSGQPGPAQSRDRAADGVCSATIRVGLREDAPPFSFRINPEARAPDLSATCGYEEKGLLGGYAGYTVGLCRDYLLDLLSRCRGAGPQVEAVPVAVDKRHDALAAEAPPFDMLCGATTATVTLAASVPHSPYTFLTSTSALVNARFAQAEGTSCRVGVVNGTTSAPGMQDRVLDPRRIETWQEFIRRNKSCSLDGLERAVGFDSTAEAILALRAPGSEGIDVLVGDHHILAWYWQHLDKLHRRMELPEAIAARFEALDDSETESTASSLARFKDELRLIPAAISIEPYTVVAPPGKAALIADFSRFLTARQQDRNGEYTRRLRQCFGRQVDRSLWFLMEFQSKVRDGNPLK</sequence>
<reference evidence="1 2" key="1">
    <citation type="submission" date="2021-01" db="EMBL/GenBank/DDBJ databases">
        <title>Draft genomes of Rhodovulum sulfidophilum.</title>
        <authorList>
            <person name="Guzman M.S."/>
        </authorList>
    </citation>
    <scope>NUCLEOTIDE SEQUENCE [LARGE SCALE GENOMIC DNA]</scope>
    <source>
        <strain evidence="1 2">AB35</strain>
    </source>
</reference>
<organism evidence="1 2">
    <name type="scientific">Rhodovulum sulfidophilum</name>
    <name type="common">Rhodobacter sulfidophilus</name>
    <dbReference type="NCBI Taxonomy" id="35806"/>
    <lineage>
        <taxon>Bacteria</taxon>
        <taxon>Pseudomonadati</taxon>
        <taxon>Pseudomonadota</taxon>
        <taxon>Alphaproteobacteria</taxon>
        <taxon>Rhodobacterales</taxon>
        <taxon>Paracoccaceae</taxon>
        <taxon>Rhodovulum</taxon>
    </lineage>
</organism>
<evidence type="ECO:0000313" key="1">
    <source>
        <dbReference type="EMBL" id="MBL3609129.1"/>
    </source>
</evidence>
<dbReference type="Gene3D" id="3.40.190.10">
    <property type="entry name" value="Periplasmic binding protein-like II"/>
    <property type="match status" value="2"/>
</dbReference>
<protein>
    <submittedName>
        <fullName evidence="1">Transporter substrate-binding domain-containing protein</fullName>
    </submittedName>
</protein>
<dbReference type="RefSeq" id="WP_202249031.1">
    <property type="nucleotide sequence ID" value="NZ_JAESJJ010000011.1"/>
</dbReference>